<gene>
    <name evidence="2" type="ORF">Nepgr_027270</name>
</gene>
<keyword evidence="1" id="KW-1133">Transmembrane helix</keyword>
<feature type="transmembrane region" description="Helical" evidence="1">
    <location>
        <begin position="12"/>
        <end position="35"/>
    </location>
</feature>
<organism evidence="2 3">
    <name type="scientific">Nepenthes gracilis</name>
    <name type="common">Slender pitcher plant</name>
    <dbReference type="NCBI Taxonomy" id="150966"/>
    <lineage>
        <taxon>Eukaryota</taxon>
        <taxon>Viridiplantae</taxon>
        <taxon>Streptophyta</taxon>
        <taxon>Embryophyta</taxon>
        <taxon>Tracheophyta</taxon>
        <taxon>Spermatophyta</taxon>
        <taxon>Magnoliopsida</taxon>
        <taxon>eudicotyledons</taxon>
        <taxon>Gunneridae</taxon>
        <taxon>Pentapetalae</taxon>
        <taxon>Caryophyllales</taxon>
        <taxon>Nepenthaceae</taxon>
        <taxon>Nepenthes</taxon>
    </lineage>
</organism>
<reference evidence="2" key="1">
    <citation type="submission" date="2023-05" db="EMBL/GenBank/DDBJ databases">
        <title>Nepenthes gracilis genome sequencing.</title>
        <authorList>
            <person name="Fukushima K."/>
        </authorList>
    </citation>
    <scope>NUCLEOTIDE SEQUENCE</scope>
    <source>
        <strain evidence="2">SING2019-196</strain>
    </source>
</reference>
<proteinExistence type="predicted"/>
<dbReference type="EMBL" id="BSYO01000029">
    <property type="protein sequence ID" value="GMH25427.1"/>
    <property type="molecule type" value="Genomic_DNA"/>
</dbReference>
<evidence type="ECO:0000256" key="1">
    <source>
        <dbReference type="SAM" id="Phobius"/>
    </source>
</evidence>
<evidence type="ECO:0000313" key="2">
    <source>
        <dbReference type="EMBL" id="GMH25427.1"/>
    </source>
</evidence>
<dbReference type="AlphaFoldDB" id="A0AAD3TBF9"/>
<feature type="transmembrane region" description="Helical" evidence="1">
    <location>
        <begin position="109"/>
        <end position="135"/>
    </location>
</feature>
<sequence length="161" mass="17392">MDAGDSMKTMLLIPALKAGLLVSCGYAVCVVAWILTPLLMETEASYPYPVKKLWALLRLVVARLQLVLDWMQDPGVPALWRMLLICVAPEGGGFSMWKAAVRSLVEATAVTAFPIHVAVAVACCLATVVSCCWVIRKLQCPMPLHEPGVLVMLPAYAADPV</sequence>
<keyword evidence="1" id="KW-0472">Membrane</keyword>
<keyword evidence="3" id="KW-1185">Reference proteome</keyword>
<keyword evidence="1" id="KW-0812">Transmembrane</keyword>
<comment type="caution">
    <text evidence="2">The sequence shown here is derived from an EMBL/GenBank/DDBJ whole genome shotgun (WGS) entry which is preliminary data.</text>
</comment>
<name>A0AAD3TBF9_NEPGR</name>
<dbReference type="Proteomes" id="UP001279734">
    <property type="component" value="Unassembled WGS sequence"/>
</dbReference>
<accession>A0AAD3TBF9</accession>
<evidence type="ECO:0000313" key="3">
    <source>
        <dbReference type="Proteomes" id="UP001279734"/>
    </source>
</evidence>
<protein>
    <submittedName>
        <fullName evidence="2">Uncharacterized protein</fullName>
    </submittedName>
</protein>